<evidence type="ECO:0000256" key="1">
    <source>
        <dbReference type="ARBA" id="ARBA00022460"/>
    </source>
</evidence>
<feature type="signal peptide" evidence="4">
    <location>
        <begin position="1"/>
        <end position="18"/>
    </location>
</feature>
<evidence type="ECO:0000313" key="5">
    <source>
        <dbReference type="EMBL" id="CAD7246032.1"/>
    </source>
</evidence>
<dbReference type="PANTHER" id="PTHR12236">
    <property type="entry name" value="STRUCTURAL CONTITUENT OF CUTICLE"/>
    <property type="match status" value="1"/>
</dbReference>
<dbReference type="EMBL" id="CAJPEV010001020">
    <property type="protein sequence ID" value="CAG0890193.1"/>
    <property type="molecule type" value="Genomic_DNA"/>
</dbReference>
<dbReference type="InterPro" id="IPR000618">
    <property type="entry name" value="Insect_cuticle"/>
</dbReference>
<name>A0A7R9A4J9_9CRUS</name>
<keyword evidence="6" id="KW-1185">Reference proteome</keyword>
<keyword evidence="4" id="KW-0732">Signal</keyword>
<gene>
    <name evidence="5" type="ORF">DSTB1V02_LOCUS5896</name>
</gene>
<dbReference type="OrthoDB" id="10071059at2759"/>
<protein>
    <submittedName>
        <fullName evidence="5">Uncharacterized protein</fullName>
    </submittedName>
</protein>
<feature type="region of interest" description="Disordered" evidence="3">
    <location>
        <begin position="34"/>
        <end position="63"/>
    </location>
</feature>
<evidence type="ECO:0000313" key="6">
    <source>
        <dbReference type="Proteomes" id="UP000677054"/>
    </source>
</evidence>
<feature type="region of interest" description="Disordered" evidence="3">
    <location>
        <begin position="130"/>
        <end position="157"/>
    </location>
</feature>
<evidence type="ECO:0000256" key="3">
    <source>
        <dbReference type="SAM" id="MobiDB-lite"/>
    </source>
</evidence>
<feature type="chain" id="PRO_5036209627" evidence="4">
    <location>
        <begin position="19"/>
        <end position="157"/>
    </location>
</feature>
<accession>A0A7R9A4J9</accession>
<dbReference type="AlphaFoldDB" id="A0A7R9A4J9"/>
<dbReference type="InterPro" id="IPR051217">
    <property type="entry name" value="Insect_Cuticle_Struc_Prot"/>
</dbReference>
<evidence type="ECO:0000256" key="4">
    <source>
        <dbReference type="SAM" id="SignalP"/>
    </source>
</evidence>
<sequence>MQGFLGALALSLLGMSMARPDSYFVPTFNRDDRGSAETVGHGGHGGRGTRFGPGSGEDDDNGPAVYEFAYEMRDDATFNYQARREERDGDDVKGQYQYVGPDGFLYLVTYGDDGQGFYADVDRKPQKIFDEEAFSRRDDDRRNDDRSDEKPRSRFGF</sequence>
<organism evidence="5">
    <name type="scientific">Darwinula stevensoni</name>
    <dbReference type="NCBI Taxonomy" id="69355"/>
    <lineage>
        <taxon>Eukaryota</taxon>
        <taxon>Metazoa</taxon>
        <taxon>Ecdysozoa</taxon>
        <taxon>Arthropoda</taxon>
        <taxon>Crustacea</taxon>
        <taxon>Oligostraca</taxon>
        <taxon>Ostracoda</taxon>
        <taxon>Podocopa</taxon>
        <taxon>Podocopida</taxon>
        <taxon>Darwinulocopina</taxon>
        <taxon>Darwinuloidea</taxon>
        <taxon>Darwinulidae</taxon>
        <taxon>Darwinula</taxon>
    </lineage>
</organism>
<evidence type="ECO:0000256" key="2">
    <source>
        <dbReference type="PROSITE-ProRule" id="PRU00497"/>
    </source>
</evidence>
<dbReference type="GO" id="GO:0005615">
    <property type="term" value="C:extracellular space"/>
    <property type="evidence" value="ECO:0007669"/>
    <property type="project" value="TreeGrafter"/>
</dbReference>
<keyword evidence="1 2" id="KW-0193">Cuticle</keyword>
<proteinExistence type="predicted"/>
<dbReference type="PROSITE" id="PS51155">
    <property type="entry name" value="CHIT_BIND_RR_2"/>
    <property type="match status" value="1"/>
</dbReference>
<reference evidence="5" key="1">
    <citation type="submission" date="2020-11" db="EMBL/GenBank/DDBJ databases">
        <authorList>
            <person name="Tran Van P."/>
        </authorList>
    </citation>
    <scope>NUCLEOTIDE SEQUENCE</scope>
</reference>
<dbReference type="GO" id="GO:0031012">
    <property type="term" value="C:extracellular matrix"/>
    <property type="evidence" value="ECO:0007669"/>
    <property type="project" value="TreeGrafter"/>
</dbReference>
<dbReference type="GO" id="GO:0042302">
    <property type="term" value="F:structural constituent of cuticle"/>
    <property type="evidence" value="ECO:0007669"/>
    <property type="project" value="UniProtKB-UniRule"/>
</dbReference>
<feature type="compositionally biased region" description="Gly residues" evidence="3">
    <location>
        <begin position="40"/>
        <end position="55"/>
    </location>
</feature>
<dbReference type="Proteomes" id="UP000677054">
    <property type="component" value="Unassembled WGS sequence"/>
</dbReference>
<dbReference type="EMBL" id="LR900537">
    <property type="protein sequence ID" value="CAD7246032.1"/>
    <property type="molecule type" value="Genomic_DNA"/>
</dbReference>
<dbReference type="PANTHER" id="PTHR12236:SF18">
    <property type="entry name" value="CUTICULAR PROTEIN 66D"/>
    <property type="match status" value="1"/>
</dbReference>
<dbReference type="Pfam" id="PF00379">
    <property type="entry name" value="Chitin_bind_4"/>
    <property type="match status" value="1"/>
</dbReference>